<dbReference type="GO" id="GO:0016787">
    <property type="term" value="F:hydrolase activity"/>
    <property type="evidence" value="ECO:0007669"/>
    <property type="project" value="UniProtKB-KW"/>
</dbReference>
<proteinExistence type="predicted"/>
<name>A0ABN3VGC6_9PSEU</name>
<evidence type="ECO:0000313" key="3">
    <source>
        <dbReference type="Proteomes" id="UP001500979"/>
    </source>
</evidence>
<dbReference type="SUPFAM" id="SSF53474">
    <property type="entry name" value="alpha/beta-Hydrolases"/>
    <property type="match status" value="1"/>
</dbReference>
<dbReference type="InterPro" id="IPR050266">
    <property type="entry name" value="AB_hydrolase_sf"/>
</dbReference>
<keyword evidence="3" id="KW-1185">Reference proteome</keyword>
<evidence type="ECO:0000313" key="2">
    <source>
        <dbReference type="EMBL" id="GAA2793761.1"/>
    </source>
</evidence>
<protein>
    <submittedName>
        <fullName evidence="2">Alpha/beta hydrolase</fullName>
    </submittedName>
</protein>
<dbReference type="Proteomes" id="UP001500979">
    <property type="component" value="Unassembled WGS sequence"/>
</dbReference>
<comment type="caution">
    <text evidence="2">The sequence shown here is derived from an EMBL/GenBank/DDBJ whole genome shotgun (WGS) entry which is preliminary data.</text>
</comment>
<keyword evidence="2" id="KW-0378">Hydrolase</keyword>
<reference evidence="2 3" key="1">
    <citation type="journal article" date="2019" name="Int. J. Syst. Evol. Microbiol.">
        <title>The Global Catalogue of Microorganisms (GCM) 10K type strain sequencing project: providing services to taxonomists for standard genome sequencing and annotation.</title>
        <authorList>
            <consortium name="The Broad Institute Genomics Platform"/>
            <consortium name="The Broad Institute Genome Sequencing Center for Infectious Disease"/>
            <person name="Wu L."/>
            <person name="Ma J."/>
        </authorList>
    </citation>
    <scope>NUCLEOTIDE SEQUENCE [LARGE SCALE GENOMIC DNA]</scope>
    <source>
        <strain evidence="2 3">JCM 9383</strain>
    </source>
</reference>
<dbReference type="RefSeq" id="WP_344680353.1">
    <property type="nucleotide sequence ID" value="NZ_BAAAUX010000014.1"/>
</dbReference>
<dbReference type="EMBL" id="BAAAUX010000014">
    <property type="protein sequence ID" value="GAA2793761.1"/>
    <property type="molecule type" value="Genomic_DNA"/>
</dbReference>
<dbReference type="InterPro" id="IPR000073">
    <property type="entry name" value="AB_hydrolase_1"/>
</dbReference>
<dbReference type="Gene3D" id="3.40.50.1820">
    <property type="entry name" value="alpha/beta hydrolase"/>
    <property type="match status" value="1"/>
</dbReference>
<dbReference type="Pfam" id="PF00561">
    <property type="entry name" value="Abhydrolase_1"/>
    <property type="match status" value="1"/>
</dbReference>
<sequence>MRGIYRSETGARLLREQYQHALQHWPVDNQHHRIPTPEGETFVVTSGPATAPPLVLLHGSGANTTQWSDRISSLAEHFRVHAVDLIGEPGLSAPARPPLASDRHARWLDAVLDALGIQQTPIMGISLGGWIALDYATRRPGRVRRLALTCPLGIGRQKTGFLLTTALLGLLGERGRRRSVTTTLGPGLSALPPELAGPVVDQVRLVSRNYRYRMEKLPVFDDTALRRLTMPLHVLLGERDVMVDSRHARQRLRTTAPHATVQVLPGVGHFIPPQEAAELAFLTNP</sequence>
<evidence type="ECO:0000259" key="1">
    <source>
        <dbReference type="Pfam" id="PF00561"/>
    </source>
</evidence>
<dbReference type="PANTHER" id="PTHR43798:SF33">
    <property type="entry name" value="HYDROLASE, PUTATIVE (AFU_ORTHOLOGUE AFUA_2G14860)-RELATED"/>
    <property type="match status" value="1"/>
</dbReference>
<dbReference type="InterPro" id="IPR029058">
    <property type="entry name" value="AB_hydrolase_fold"/>
</dbReference>
<organism evidence="2 3">
    <name type="scientific">Saccharopolyspora taberi</name>
    <dbReference type="NCBI Taxonomy" id="60895"/>
    <lineage>
        <taxon>Bacteria</taxon>
        <taxon>Bacillati</taxon>
        <taxon>Actinomycetota</taxon>
        <taxon>Actinomycetes</taxon>
        <taxon>Pseudonocardiales</taxon>
        <taxon>Pseudonocardiaceae</taxon>
        <taxon>Saccharopolyspora</taxon>
    </lineage>
</organism>
<dbReference type="PANTHER" id="PTHR43798">
    <property type="entry name" value="MONOACYLGLYCEROL LIPASE"/>
    <property type="match status" value="1"/>
</dbReference>
<feature type="domain" description="AB hydrolase-1" evidence="1">
    <location>
        <begin position="52"/>
        <end position="272"/>
    </location>
</feature>
<accession>A0ABN3VGC6</accession>
<gene>
    <name evidence="2" type="ORF">GCM10010470_30810</name>
</gene>